<sequence length="59" mass="6665">MLLGYDDIGCELKKSKRNTPDCLLFACHVALPQVRIRCEGEYPASAHACNYPVSVRRRV</sequence>
<protein>
    <submittedName>
        <fullName evidence="1">Uncharacterized protein</fullName>
    </submittedName>
</protein>
<organism evidence="1 2">
    <name type="scientific">Paraburkholderia unamae</name>
    <dbReference type="NCBI Taxonomy" id="219649"/>
    <lineage>
        <taxon>Bacteria</taxon>
        <taxon>Pseudomonadati</taxon>
        <taxon>Pseudomonadota</taxon>
        <taxon>Betaproteobacteria</taxon>
        <taxon>Burkholderiales</taxon>
        <taxon>Burkholderiaceae</taxon>
        <taxon>Paraburkholderia</taxon>
    </lineage>
</organism>
<evidence type="ECO:0000313" key="2">
    <source>
        <dbReference type="Proteomes" id="UP000245712"/>
    </source>
</evidence>
<name>A0ABX5KQ72_9BURK</name>
<dbReference type="Proteomes" id="UP000245712">
    <property type="component" value="Unassembled WGS sequence"/>
</dbReference>
<proteinExistence type="predicted"/>
<dbReference type="EMBL" id="QEOB01000006">
    <property type="protein sequence ID" value="PVX83634.1"/>
    <property type="molecule type" value="Genomic_DNA"/>
</dbReference>
<reference evidence="1 2" key="1">
    <citation type="submission" date="2018-05" db="EMBL/GenBank/DDBJ databases">
        <title>Genomic Encyclopedia of Type Strains, Phase IV (KMG-V): Genome sequencing to study the core and pangenomes of soil and plant-associated prokaryotes.</title>
        <authorList>
            <person name="Whitman W."/>
        </authorList>
    </citation>
    <scope>NUCLEOTIDE SEQUENCE [LARGE SCALE GENOMIC DNA]</scope>
    <source>
        <strain evidence="1 2">SCZa-39</strain>
    </source>
</reference>
<evidence type="ECO:0000313" key="1">
    <source>
        <dbReference type="EMBL" id="PVX83634.1"/>
    </source>
</evidence>
<keyword evidence="2" id="KW-1185">Reference proteome</keyword>
<gene>
    <name evidence="1" type="ORF">C7402_10638</name>
</gene>
<accession>A0ABX5KQ72</accession>
<comment type="caution">
    <text evidence="1">The sequence shown here is derived from an EMBL/GenBank/DDBJ whole genome shotgun (WGS) entry which is preliminary data.</text>
</comment>